<sequence>MKEIAHRVLKEWDKDGDKAISVSEAQCAASVTDGKISLSSLDPGAPTSFLKATWRGVLGALYCRSGFVLCCQGPSDSQGNSWNAVSEDPVAVSARHVHRVHHEPDGPVKAGPTPYGLTDVDMETKRGVMDSTYDGLKMTEVILSQEPRPELLLATPPPAYSDDLVDTEVVNSKLPSLVPVIAEKARGVINAPLEEQAKRSRSSVPAEFLAKASVVDTFSALGGASLQRRGYFSDDGIHPNERGTRLLALVVFADLRAKVSKYLRKRADEAAREVPDNPLGL</sequence>
<keyword evidence="4" id="KW-1185">Reference proteome</keyword>
<dbReference type="EMBL" id="CAXAMN010009113">
    <property type="protein sequence ID" value="CAK9027702.1"/>
    <property type="molecule type" value="Genomic_DNA"/>
</dbReference>
<accession>A0ABP0KLH5</accession>
<comment type="caution">
    <text evidence="3">The sequence shown here is derived from an EMBL/GenBank/DDBJ whole genome shotgun (WGS) entry which is preliminary data.</text>
</comment>
<feature type="domain" description="EF-hand" evidence="2">
    <location>
        <begin position="1"/>
        <end position="35"/>
    </location>
</feature>
<proteinExistence type="predicted"/>
<organism evidence="3 4">
    <name type="scientific">Durusdinium trenchii</name>
    <dbReference type="NCBI Taxonomy" id="1381693"/>
    <lineage>
        <taxon>Eukaryota</taxon>
        <taxon>Sar</taxon>
        <taxon>Alveolata</taxon>
        <taxon>Dinophyceae</taxon>
        <taxon>Suessiales</taxon>
        <taxon>Symbiodiniaceae</taxon>
        <taxon>Durusdinium</taxon>
    </lineage>
</organism>
<evidence type="ECO:0000313" key="3">
    <source>
        <dbReference type="EMBL" id="CAK9027702.1"/>
    </source>
</evidence>
<dbReference type="SUPFAM" id="SSF52266">
    <property type="entry name" value="SGNH hydrolase"/>
    <property type="match status" value="1"/>
</dbReference>
<dbReference type="Proteomes" id="UP001642484">
    <property type="component" value="Unassembled WGS sequence"/>
</dbReference>
<protein>
    <recommendedName>
        <fullName evidence="2">EF-hand domain-containing protein</fullName>
    </recommendedName>
</protein>
<evidence type="ECO:0000256" key="1">
    <source>
        <dbReference type="SAM" id="MobiDB-lite"/>
    </source>
</evidence>
<dbReference type="Gene3D" id="3.40.50.1110">
    <property type="entry name" value="SGNH hydrolase"/>
    <property type="match status" value="1"/>
</dbReference>
<feature type="region of interest" description="Disordered" evidence="1">
    <location>
        <begin position="99"/>
        <end position="120"/>
    </location>
</feature>
<evidence type="ECO:0000259" key="2">
    <source>
        <dbReference type="PROSITE" id="PS50222"/>
    </source>
</evidence>
<dbReference type="InterPro" id="IPR036514">
    <property type="entry name" value="SGNH_hydro_sf"/>
</dbReference>
<name>A0ABP0KLH5_9DINO</name>
<dbReference type="PROSITE" id="PS50222">
    <property type="entry name" value="EF_HAND_2"/>
    <property type="match status" value="1"/>
</dbReference>
<evidence type="ECO:0000313" key="4">
    <source>
        <dbReference type="Proteomes" id="UP001642484"/>
    </source>
</evidence>
<dbReference type="InterPro" id="IPR002048">
    <property type="entry name" value="EF_hand_dom"/>
</dbReference>
<gene>
    <name evidence="3" type="ORF">CCMP2556_LOCUS16838</name>
</gene>
<reference evidence="3 4" key="1">
    <citation type="submission" date="2024-02" db="EMBL/GenBank/DDBJ databases">
        <authorList>
            <person name="Chen Y."/>
            <person name="Shah S."/>
            <person name="Dougan E. K."/>
            <person name="Thang M."/>
            <person name="Chan C."/>
        </authorList>
    </citation>
    <scope>NUCLEOTIDE SEQUENCE [LARGE SCALE GENOMIC DNA]</scope>
</reference>